<dbReference type="GO" id="GO:0035825">
    <property type="term" value="P:homologous recombination"/>
    <property type="evidence" value="ECO:0007669"/>
    <property type="project" value="UniProtKB-ARBA"/>
</dbReference>
<evidence type="ECO:0000313" key="9">
    <source>
        <dbReference type="EMBL" id="KAF6171269.1"/>
    </source>
</evidence>
<dbReference type="InterPro" id="IPR039776">
    <property type="entry name" value="Pds5"/>
</dbReference>
<comment type="subcellular location">
    <subcellularLocation>
        <location evidence="1">Nucleus</location>
    </subcellularLocation>
</comment>
<feature type="region of interest" description="Disordered" evidence="8">
    <location>
        <begin position="346"/>
        <end position="675"/>
    </location>
</feature>
<dbReference type="PANTHER" id="PTHR12663:SF3">
    <property type="entry name" value="SISTER CHROMATID COHESION PROTEIN PDS5 HOMOLOG C"/>
    <property type="match status" value="1"/>
</dbReference>
<proteinExistence type="predicted"/>
<evidence type="ECO:0000256" key="3">
    <source>
        <dbReference type="ARBA" id="ARBA00022763"/>
    </source>
</evidence>
<feature type="region of interest" description="Disordered" evidence="8">
    <location>
        <begin position="741"/>
        <end position="928"/>
    </location>
</feature>
<name>A0A7J7NVT9_9MAGN</name>
<keyword evidence="10" id="KW-1185">Reference proteome</keyword>
<evidence type="ECO:0000256" key="6">
    <source>
        <dbReference type="ARBA" id="ARBA00023242"/>
    </source>
</evidence>
<feature type="region of interest" description="Disordered" evidence="8">
    <location>
        <begin position="262"/>
        <end position="323"/>
    </location>
</feature>
<keyword evidence="4" id="KW-0498">Mitosis</keyword>
<dbReference type="Pfam" id="PF20168">
    <property type="entry name" value="PDS5"/>
    <property type="match status" value="1"/>
</dbReference>
<dbReference type="GO" id="GO:0005634">
    <property type="term" value="C:nucleus"/>
    <property type="evidence" value="ECO:0007669"/>
    <property type="project" value="UniProtKB-SubCell"/>
</dbReference>
<evidence type="ECO:0000256" key="5">
    <source>
        <dbReference type="ARBA" id="ARBA00023204"/>
    </source>
</evidence>
<comment type="caution">
    <text evidence="9">The sequence shown here is derived from an EMBL/GenBank/DDBJ whole genome shotgun (WGS) entry which is preliminary data.</text>
</comment>
<keyword evidence="5" id="KW-0234">DNA repair</keyword>
<evidence type="ECO:0000256" key="8">
    <source>
        <dbReference type="SAM" id="MobiDB-lite"/>
    </source>
</evidence>
<feature type="compositionally biased region" description="Basic and acidic residues" evidence="8">
    <location>
        <begin position="537"/>
        <end position="550"/>
    </location>
</feature>
<dbReference type="PANTHER" id="PTHR12663">
    <property type="entry name" value="ANDROGEN INDUCED INHIBITOR OF PROLIFERATION AS3 / PDS5-RELATED"/>
    <property type="match status" value="1"/>
</dbReference>
<dbReference type="SUPFAM" id="SSF63748">
    <property type="entry name" value="Tudor/PWWP/MBT"/>
    <property type="match status" value="1"/>
</dbReference>
<gene>
    <name evidence="9" type="ORF">GIB67_036937</name>
</gene>
<dbReference type="OrthoDB" id="200660at2759"/>
<feature type="compositionally biased region" description="Low complexity" evidence="8">
    <location>
        <begin position="789"/>
        <end position="799"/>
    </location>
</feature>
<dbReference type="GO" id="GO:0006281">
    <property type="term" value="P:DNA repair"/>
    <property type="evidence" value="ECO:0007669"/>
    <property type="project" value="UniProtKB-KW"/>
</dbReference>
<evidence type="ECO:0000313" key="10">
    <source>
        <dbReference type="Proteomes" id="UP000541444"/>
    </source>
</evidence>
<feature type="compositionally biased region" description="Basic residues" evidence="8">
    <location>
        <begin position="551"/>
        <end position="561"/>
    </location>
</feature>
<feature type="compositionally biased region" description="Basic and acidic residues" evidence="8">
    <location>
        <begin position="741"/>
        <end position="754"/>
    </location>
</feature>
<dbReference type="AlphaFoldDB" id="A0A7J7NVT9"/>
<feature type="compositionally biased region" description="Polar residues" evidence="8">
    <location>
        <begin position="314"/>
        <end position="323"/>
    </location>
</feature>
<dbReference type="SUPFAM" id="SSF48371">
    <property type="entry name" value="ARM repeat"/>
    <property type="match status" value="1"/>
</dbReference>
<evidence type="ECO:0000256" key="1">
    <source>
        <dbReference type="ARBA" id="ARBA00004123"/>
    </source>
</evidence>
<dbReference type="GO" id="GO:0007064">
    <property type="term" value="P:mitotic sister chromatid cohesion"/>
    <property type="evidence" value="ECO:0007669"/>
    <property type="project" value="InterPro"/>
</dbReference>
<dbReference type="CDD" id="cd20404">
    <property type="entry name" value="Tudor_Agenet_AtEML-like"/>
    <property type="match status" value="1"/>
</dbReference>
<evidence type="ECO:0000256" key="7">
    <source>
        <dbReference type="ARBA" id="ARBA00023306"/>
    </source>
</evidence>
<sequence>MQEEMAEKELEKQLVVAGTKLQSPPSGVEELLDQLDQVEMILARVEQSPPKALREALTPSMKALIADKLLRHSNMGVKVAVAACISEITRITAPDAPYNDEQMKIIFQLIVAAFEELFDTDSRLYSKRISILETVAKVRSCVVMLDLECDKLILEMFQHFLFTIRDAHKPNVFASMEMIMTMVLEESEDISPELLSCVLYSVKNGSQDVLPIAKRLGETVLRKCAKKLKPYMMQAVKSGLSLNDYSNIVTVICQETSDTIEHNDANVSKEHQADDRDTTEKDSADEPPQVVEPLEEEVTKDDPVAKESPKFLMSNGTAQTENADSVIHLESSQKKLEVSHDITQSVEAEHDNVHSSIRVETKPVEATKKKRGRKPNAVRLAEASAKSMFDSANKTVDPPVDEAIVPSGHGNEKPADISSPIASPTPSDSSRLKRGRKSGNKKSSTNQDVDPTVEEAPPSSKVTVEGYEDKTPPSSNTFSKKESDGLNESEAIESGTKDGIEDKTHKRSHKSIKVTVSKTPPSAVRISNKDSGVISESEIKESEGNIGKEKKPAKRSHKKAVKGAESRTMSSADVNSKKESASASDTEAKVSKRSDNTAGAKENESSAKKQGAKTNKAKGKAICEEGIAEESSDKELISTPAPVSKTANKIQKHSDKAPTKTSKRKGAAVKEGTHPESVKEFGENLLGSYIKVYWPDDKKYYNGTIDSFHPNEKKHKVIYDDEEEEILDLKHEVWDFVSGERMSEEGHVSQHPDDPSAEMSQKKKLKRDPDSAAKQTKTPASSKRGKGNSATKSKSAAKSVGNVKDAEIGSSNKSKDDSATKSKDETTKSGGSLKDMTSITGTKSKDSTPKTTSKSKGSTPKSGSASKDVTPKTSKSEVLKSGNKSSVNETPVAAKGKTAIPKEDESGDPASAKSAEECETKGAKRRRK</sequence>
<dbReference type="GO" id="GO:0000785">
    <property type="term" value="C:chromatin"/>
    <property type="evidence" value="ECO:0007669"/>
    <property type="project" value="TreeGrafter"/>
</dbReference>
<feature type="compositionally biased region" description="Basic and acidic residues" evidence="8">
    <location>
        <begin position="813"/>
        <end position="827"/>
    </location>
</feature>
<feature type="compositionally biased region" description="Basic and acidic residues" evidence="8">
    <location>
        <begin position="575"/>
        <end position="607"/>
    </location>
</feature>
<keyword evidence="2" id="KW-0132">Cell division</keyword>
<dbReference type="Proteomes" id="UP000541444">
    <property type="component" value="Unassembled WGS sequence"/>
</dbReference>
<keyword evidence="6" id="KW-0539">Nucleus</keyword>
<keyword evidence="3" id="KW-0227">DNA damage</keyword>
<dbReference type="EMBL" id="JACGCM010000510">
    <property type="protein sequence ID" value="KAF6171269.1"/>
    <property type="molecule type" value="Genomic_DNA"/>
</dbReference>
<organism evidence="9 10">
    <name type="scientific">Kingdonia uniflora</name>
    <dbReference type="NCBI Taxonomy" id="39325"/>
    <lineage>
        <taxon>Eukaryota</taxon>
        <taxon>Viridiplantae</taxon>
        <taxon>Streptophyta</taxon>
        <taxon>Embryophyta</taxon>
        <taxon>Tracheophyta</taxon>
        <taxon>Spermatophyta</taxon>
        <taxon>Magnoliopsida</taxon>
        <taxon>Ranunculales</taxon>
        <taxon>Circaeasteraceae</taxon>
        <taxon>Kingdonia</taxon>
    </lineage>
</organism>
<dbReference type="Gene3D" id="2.30.30.140">
    <property type="match status" value="1"/>
</dbReference>
<feature type="compositionally biased region" description="Basic and acidic residues" evidence="8">
    <location>
        <begin position="495"/>
        <end position="504"/>
    </location>
</feature>
<protein>
    <submittedName>
        <fullName evidence="9">Uncharacterized protein</fullName>
    </submittedName>
</protein>
<evidence type="ECO:0000256" key="2">
    <source>
        <dbReference type="ARBA" id="ARBA00022618"/>
    </source>
</evidence>
<dbReference type="GO" id="GO:0051301">
    <property type="term" value="P:cell division"/>
    <property type="evidence" value="ECO:0007669"/>
    <property type="project" value="UniProtKB-KW"/>
</dbReference>
<feature type="compositionally biased region" description="Basic and acidic residues" evidence="8">
    <location>
        <begin position="347"/>
        <end position="367"/>
    </location>
</feature>
<feature type="compositionally biased region" description="Basic and acidic residues" evidence="8">
    <location>
        <begin position="300"/>
        <end position="309"/>
    </location>
</feature>
<dbReference type="InterPro" id="IPR016024">
    <property type="entry name" value="ARM-type_fold"/>
</dbReference>
<reference evidence="9 10" key="1">
    <citation type="journal article" date="2020" name="IScience">
        <title>Genome Sequencing of the Endangered Kingdonia uniflora (Circaeasteraceae, Ranunculales) Reveals Potential Mechanisms of Evolutionary Specialization.</title>
        <authorList>
            <person name="Sun Y."/>
            <person name="Deng T."/>
            <person name="Zhang A."/>
            <person name="Moore M.J."/>
            <person name="Landis J.B."/>
            <person name="Lin N."/>
            <person name="Zhang H."/>
            <person name="Zhang X."/>
            <person name="Huang J."/>
            <person name="Zhang X."/>
            <person name="Sun H."/>
            <person name="Wang H."/>
        </authorList>
    </citation>
    <scope>NUCLEOTIDE SEQUENCE [LARGE SCALE GENOMIC DNA]</scope>
    <source>
        <strain evidence="9">TB1705</strain>
        <tissue evidence="9">Leaf</tissue>
    </source>
</reference>
<evidence type="ECO:0000256" key="4">
    <source>
        <dbReference type="ARBA" id="ARBA00022776"/>
    </source>
</evidence>
<accession>A0A7J7NVT9</accession>
<feature type="compositionally biased region" description="Basic and acidic residues" evidence="8">
    <location>
        <begin position="262"/>
        <end position="284"/>
    </location>
</feature>
<keyword evidence="7" id="KW-0131">Cell cycle</keyword>
<feature type="compositionally biased region" description="Low complexity" evidence="8">
    <location>
        <begin position="849"/>
        <end position="867"/>
    </location>
</feature>